<dbReference type="Proteomes" id="UP000735302">
    <property type="component" value="Unassembled WGS sequence"/>
</dbReference>
<feature type="compositionally biased region" description="Basic and acidic residues" evidence="1">
    <location>
        <begin position="174"/>
        <end position="199"/>
    </location>
</feature>
<organism evidence="2 3">
    <name type="scientific">Plakobranchus ocellatus</name>
    <dbReference type="NCBI Taxonomy" id="259542"/>
    <lineage>
        <taxon>Eukaryota</taxon>
        <taxon>Metazoa</taxon>
        <taxon>Spiralia</taxon>
        <taxon>Lophotrochozoa</taxon>
        <taxon>Mollusca</taxon>
        <taxon>Gastropoda</taxon>
        <taxon>Heterobranchia</taxon>
        <taxon>Euthyneura</taxon>
        <taxon>Panpulmonata</taxon>
        <taxon>Sacoglossa</taxon>
        <taxon>Placobranchoidea</taxon>
        <taxon>Plakobranchidae</taxon>
        <taxon>Plakobranchus</taxon>
    </lineage>
</organism>
<keyword evidence="3" id="KW-1185">Reference proteome</keyword>
<evidence type="ECO:0000313" key="3">
    <source>
        <dbReference type="Proteomes" id="UP000735302"/>
    </source>
</evidence>
<accession>A0AAV4BU21</accession>
<reference evidence="2 3" key="1">
    <citation type="journal article" date="2021" name="Elife">
        <title>Chloroplast acquisition without the gene transfer in kleptoplastic sea slugs, Plakobranchus ocellatus.</title>
        <authorList>
            <person name="Maeda T."/>
            <person name="Takahashi S."/>
            <person name="Yoshida T."/>
            <person name="Shimamura S."/>
            <person name="Takaki Y."/>
            <person name="Nagai Y."/>
            <person name="Toyoda A."/>
            <person name="Suzuki Y."/>
            <person name="Arimoto A."/>
            <person name="Ishii H."/>
            <person name="Satoh N."/>
            <person name="Nishiyama T."/>
            <person name="Hasebe M."/>
            <person name="Maruyama T."/>
            <person name="Minagawa J."/>
            <person name="Obokata J."/>
            <person name="Shigenobu S."/>
        </authorList>
    </citation>
    <scope>NUCLEOTIDE SEQUENCE [LARGE SCALE GENOMIC DNA]</scope>
</reference>
<feature type="region of interest" description="Disordered" evidence="1">
    <location>
        <begin position="77"/>
        <end position="199"/>
    </location>
</feature>
<proteinExistence type="predicted"/>
<feature type="compositionally biased region" description="Basic and acidic residues" evidence="1">
    <location>
        <begin position="144"/>
        <end position="162"/>
    </location>
</feature>
<sequence>MARKEETASETNLSTTPVHITVSTVRPGRHWRGSNPRQKDLCMYQGGFDIYPPRYKHRTTNLESFVSLIFSLGKEQKRPIGDTSTGGKRRTSTSVRGDPSVTHLQEGRGRHRHLSERRPISDTSTGGKRRTSTSVRGDPSVTHLQEKRGEHRHLSETTHRDTSTGGKRRTSTSVRDDPSVTHLQEGRGGHRHLSEATHQ</sequence>
<gene>
    <name evidence="2" type="ORF">PoB_004899200</name>
</gene>
<dbReference type="EMBL" id="BLXT01005393">
    <property type="protein sequence ID" value="GFO22487.1"/>
    <property type="molecule type" value="Genomic_DNA"/>
</dbReference>
<evidence type="ECO:0000256" key="1">
    <source>
        <dbReference type="SAM" id="MobiDB-lite"/>
    </source>
</evidence>
<dbReference type="AlphaFoldDB" id="A0AAV4BU21"/>
<protein>
    <submittedName>
        <fullName evidence="2">Uncharacterized protein</fullName>
    </submittedName>
</protein>
<name>A0AAV4BU21_9GAST</name>
<comment type="caution">
    <text evidence="2">The sequence shown here is derived from an EMBL/GenBank/DDBJ whole genome shotgun (WGS) entry which is preliminary data.</text>
</comment>
<evidence type="ECO:0000313" key="2">
    <source>
        <dbReference type="EMBL" id="GFO22487.1"/>
    </source>
</evidence>